<accession>A0A0N4ZSQ2</accession>
<dbReference type="AlphaFoldDB" id="A0A0N4ZSQ2"/>
<evidence type="ECO:0000256" key="1">
    <source>
        <dbReference type="SAM" id="MobiDB-lite"/>
    </source>
</evidence>
<protein>
    <submittedName>
        <fullName evidence="3">Uncharacterized protein</fullName>
    </submittedName>
</protein>
<dbReference type="WBParaSite" id="PTRK_0001153400.1">
    <property type="protein sequence ID" value="PTRK_0001153400.1"/>
    <property type="gene ID" value="PTRK_0001153400"/>
</dbReference>
<evidence type="ECO:0000313" key="2">
    <source>
        <dbReference type="Proteomes" id="UP000038045"/>
    </source>
</evidence>
<proteinExistence type="predicted"/>
<name>A0A0N4ZSQ2_PARTI</name>
<feature type="compositionally biased region" description="Basic and acidic residues" evidence="1">
    <location>
        <begin position="1"/>
        <end position="11"/>
    </location>
</feature>
<organism evidence="2 3">
    <name type="scientific">Parastrongyloides trichosuri</name>
    <name type="common">Possum-specific nematode worm</name>
    <dbReference type="NCBI Taxonomy" id="131310"/>
    <lineage>
        <taxon>Eukaryota</taxon>
        <taxon>Metazoa</taxon>
        <taxon>Ecdysozoa</taxon>
        <taxon>Nematoda</taxon>
        <taxon>Chromadorea</taxon>
        <taxon>Rhabditida</taxon>
        <taxon>Tylenchina</taxon>
        <taxon>Panagrolaimomorpha</taxon>
        <taxon>Strongyloidoidea</taxon>
        <taxon>Strongyloididae</taxon>
        <taxon>Parastrongyloides</taxon>
    </lineage>
</organism>
<feature type="region of interest" description="Disordered" evidence="1">
    <location>
        <begin position="1"/>
        <end position="42"/>
    </location>
</feature>
<evidence type="ECO:0000313" key="3">
    <source>
        <dbReference type="WBParaSite" id="PTRK_0001153400.1"/>
    </source>
</evidence>
<reference evidence="3" key="1">
    <citation type="submission" date="2017-02" db="UniProtKB">
        <authorList>
            <consortium name="WormBaseParasite"/>
        </authorList>
    </citation>
    <scope>IDENTIFICATION</scope>
</reference>
<dbReference type="Proteomes" id="UP000038045">
    <property type="component" value="Unplaced"/>
</dbReference>
<sequence>MLKKTKSELLRKSSKRVKKASMEGVTRINKTQSSRTDIKMGNNVTGLKNSNINDLKQLNRTQELSFKSFITSLDKEKKCNNNVRKESYQVNKDTSKVSEKNVCNDKNIEEDDIDIVVEPEEAKKMVSKKLERRPIVETVDQLNKEIKNFKLEPTLSNGTISNPNETKSGE</sequence>
<keyword evidence="2" id="KW-1185">Reference proteome</keyword>